<evidence type="ECO:0000313" key="1">
    <source>
        <dbReference type="EMBL" id="GIH11069.1"/>
    </source>
</evidence>
<dbReference type="EMBL" id="BONY01000118">
    <property type="protein sequence ID" value="GIH11069.1"/>
    <property type="molecule type" value="Genomic_DNA"/>
</dbReference>
<protein>
    <submittedName>
        <fullName evidence="1">Uncharacterized protein</fullName>
    </submittedName>
</protein>
<name>A0A8J3QH80_9ACTN</name>
<reference evidence="1" key="1">
    <citation type="submission" date="2021-01" db="EMBL/GenBank/DDBJ databases">
        <title>Whole genome shotgun sequence of Rhizocola hellebori NBRC 109834.</title>
        <authorList>
            <person name="Komaki H."/>
            <person name="Tamura T."/>
        </authorList>
    </citation>
    <scope>NUCLEOTIDE SEQUENCE</scope>
    <source>
        <strain evidence="1">NBRC 109834</strain>
    </source>
</reference>
<proteinExistence type="predicted"/>
<sequence length="135" mass="14755">MATVVREAAGHVTAIFAAGLGMDRDSPDHCGILVQADDFAPIRVGDTEIVWMRRHRFDLSCELDGPDGRFATIEVVEIDPPVDTLGDHSHATTIGSDVLIGRRSAVGPAMGLFSPEPPLEMWWHYPCPRHRLSGL</sequence>
<evidence type="ECO:0000313" key="2">
    <source>
        <dbReference type="Proteomes" id="UP000612899"/>
    </source>
</evidence>
<gene>
    <name evidence="1" type="ORF">Rhe02_91360</name>
</gene>
<accession>A0A8J3QH80</accession>
<comment type="caution">
    <text evidence="1">The sequence shown here is derived from an EMBL/GenBank/DDBJ whole genome shotgun (WGS) entry which is preliminary data.</text>
</comment>
<keyword evidence="2" id="KW-1185">Reference proteome</keyword>
<dbReference type="Proteomes" id="UP000612899">
    <property type="component" value="Unassembled WGS sequence"/>
</dbReference>
<dbReference type="AlphaFoldDB" id="A0A8J3QH80"/>
<organism evidence="1 2">
    <name type="scientific">Rhizocola hellebori</name>
    <dbReference type="NCBI Taxonomy" id="1392758"/>
    <lineage>
        <taxon>Bacteria</taxon>
        <taxon>Bacillati</taxon>
        <taxon>Actinomycetota</taxon>
        <taxon>Actinomycetes</taxon>
        <taxon>Micromonosporales</taxon>
        <taxon>Micromonosporaceae</taxon>
        <taxon>Rhizocola</taxon>
    </lineage>
</organism>